<evidence type="ECO:0000259" key="1">
    <source>
        <dbReference type="PROSITE" id="PS51186"/>
    </source>
</evidence>
<dbReference type="RefSeq" id="WP_110843526.1">
    <property type="nucleotide sequence ID" value="NZ_QJVJ01000018.1"/>
</dbReference>
<keyword evidence="2" id="KW-0808">Transferase</keyword>
<evidence type="ECO:0000313" key="2">
    <source>
        <dbReference type="EMBL" id="PYI50511.1"/>
    </source>
</evidence>
<dbReference type="GO" id="GO:0016747">
    <property type="term" value="F:acyltransferase activity, transferring groups other than amino-acyl groups"/>
    <property type="evidence" value="ECO:0007669"/>
    <property type="project" value="InterPro"/>
</dbReference>
<dbReference type="EMBL" id="QJVJ01000018">
    <property type="protein sequence ID" value="PYI50511.1"/>
    <property type="molecule type" value="Genomic_DNA"/>
</dbReference>
<dbReference type="Proteomes" id="UP000247476">
    <property type="component" value="Unassembled WGS sequence"/>
</dbReference>
<dbReference type="InterPro" id="IPR000182">
    <property type="entry name" value="GNAT_dom"/>
</dbReference>
<sequence length="141" mass="16211">MADDTIVSRMQDEDAAYVRHKLIEYNSKHVTGAYEPIQLAIRDESGDIVAGLVGKRCWNWVEVDILWVDERYRRHGYGSRLLAEAESLAAAKGADFVKLNTFGFQAPDFYRKHGYEVLCVIEDAPRGSRHYYLKKSINRID</sequence>
<dbReference type="Pfam" id="PF13508">
    <property type="entry name" value="Acetyltransf_7"/>
    <property type="match status" value="1"/>
</dbReference>
<keyword evidence="3" id="KW-1185">Reference proteome</keyword>
<accession>A0A2V5JVJ4</accession>
<organism evidence="2 3">
    <name type="scientific">Paenibacillus flagellatus</name>
    <dbReference type="NCBI Taxonomy" id="2211139"/>
    <lineage>
        <taxon>Bacteria</taxon>
        <taxon>Bacillati</taxon>
        <taxon>Bacillota</taxon>
        <taxon>Bacilli</taxon>
        <taxon>Bacillales</taxon>
        <taxon>Paenibacillaceae</taxon>
        <taxon>Paenibacillus</taxon>
    </lineage>
</organism>
<name>A0A2V5JVJ4_9BACL</name>
<dbReference type="SUPFAM" id="SSF55729">
    <property type="entry name" value="Acyl-CoA N-acyltransferases (Nat)"/>
    <property type="match status" value="1"/>
</dbReference>
<dbReference type="PROSITE" id="PS51186">
    <property type="entry name" value="GNAT"/>
    <property type="match status" value="1"/>
</dbReference>
<dbReference type="Gene3D" id="3.40.630.30">
    <property type="match status" value="1"/>
</dbReference>
<gene>
    <name evidence="2" type="ORF">DLM86_28845</name>
</gene>
<comment type="caution">
    <text evidence="2">The sequence shown here is derived from an EMBL/GenBank/DDBJ whole genome shotgun (WGS) entry which is preliminary data.</text>
</comment>
<reference evidence="2 3" key="1">
    <citation type="submission" date="2018-05" db="EMBL/GenBank/DDBJ databases">
        <title>Paenibacillus flagellatus sp. nov., isolated from selenium mineral soil.</title>
        <authorList>
            <person name="Dai X."/>
        </authorList>
    </citation>
    <scope>NUCLEOTIDE SEQUENCE [LARGE SCALE GENOMIC DNA]</scope>
    <source>
        <strain evidence="2 3">DXL2</strain>
    </source>
</reference>
<proteinExistence type="predicted"/>
<feature type="domain" description="N-acetyltransferase" evidence="1">
    <location>
        <begin position="1"/>
        <end position="138"/>
    </location>
</feature>
<dbReference type="OrthoDB" id="9787920at2"/>
<protein>
    <submittedName>
        <fullName evidence="2">Histone acetyltransferase</fullName>
    </submittedName>
</protein>
<dbReference type="InterPro" id="IPR016181">
    <property type="entry name" value="Acyl_CoA_acyltransferase"/>
</dbReference>
<evidence type="ECO:0000313" key="3">
    <source>
        <dbReference type="Proteomes" id="UP000247476"/>
    </source>
</evidence>
<dbReference type="AlphaFoldDB" id="A0A2V5JVJ4"/>